<organism evidence="1 2">
    <name type="scientific">Rhabditophanes sp. KR3021</name>
    <dbReference type="NCBI Taxonomy" id="114890"/>
    <lineage>
        <taxon>Eukaryota</taxon>
        <taxon>Metazoa</taxon>
        <taxon>Ecdysozoa</taxon>
        <taxon>Nematoda</taxon>
        <taxon>Chromadorea</taxon>
        <taxon>Rhabditida</taxon>
        <taxon>Tylenchina</taxon>
        <taxon>Panagrolaimomorpha</taxon>
        <taxon>Strongyloidoidea</taxon>
        <taxon>Alloionematidae</taxon>
        <taxon>Rhabditophanes</taxon>
    </lineage>
</organism>
<evidence type="ECO:0000313" key="2">
    <source>
        <dbReference type="WBParaSite" id="RSKR_0000010200.1"/>
    </source>
</evidence>
<dbReference type="Proteomes" id="UP000095286">
    <property type="component" value="Unplaced"/>
</dbReference>
<protein>
    <submittedName>
        <fullName evidence="2">FMRFamide-like neuropeptides 14</fullName>
    </submittedName>
</protein>
<dbReference type="WBParaSite" id="RSKR_0000010200.1">
    <property type="protein sequence ID" value="RSKR_0000010200.1"/>
    <property type="gene ID" value="RSKR_0000010200"/>
</dbReference>
<proteinExistence type="predicted"/>
<accession>A0AC35TFW7</accession>
<evidence type="ECO:0000313" key="1">
    <source>
        <dbReference type="Proteomes" id="UP000095286"/>
    </source>
</evidence>
<reference evidence="2" key="1">
    <citation type="submission" date="2016-11" db="UniProtKB">
        <authorList>
            <consortium name="WormBaseParasite"/>
        </authorList>
    </citation>
    <scope>IDENTIFICATION</scope>
    <source>
        <strain evidence="2">KR3021</strain>
    </source>
</reference>
<name>A0AC35TFW7_9BILA</name>
<sequence length="133" mass="14986">MKTLPGCSLNVYVVGLVALVGAASCVAPKNCEQILASENTLDDNYNVCELSQKIVEMDRMSQHLVRGFAEMLTLRGIAAQGPLAEPSTETGAVAETEEGREKRKHEYLRFGKRKHEYLRFGKRKHEYLRFGRK</sequence>